<proteinExistence type="predicted"/>
<dbReference type="AlphaFoldDB" id="A0A1M5U1V2"/>
<gene>
    <name evidence="1" type="ORF">SAMN05444169_8125</name>
</gene>
<accession>A0A1M5U1V2</accession>
<organism evidence="1 2">
    <name type="scientific">Bradyrhizobium erythrophlei</name>
    <dbReference type="NCBI Taxonomy" id="1437360"/>
    <lineage>
        <taxon>Bacteria</taxon>
        <taxon>Pseudomonadati</taxon>
        <taxon>Pseudomonadota</taxon>
        <taxon>Alphaproteobacteria</taxon>
        <taxon>Hyphomicrobiales</taxon>
        <taxon>Nitrobacteraceae</taxon>
        <taxon>Bradyrhizobium</taxon>
    </lineage>
</organism>
<dbReference type="EMBL" id="LT670818">
    <property type="protein sequence ID" value="SHH56934.1"/>
    <property type="molecule type" value="Genomic_DNA"/>
</dbReference>
<evidence type="ECO:0000313" key="2">
    <source>
        <dbReference type="Proteomes" id="UP000190675"/>
    </source>
</evidence>
<protein>
    <submittedName>
        <fullName evidence="1">Uncharacterized protein</fullName>
    </submittedName>
</protein>
<sequence>MHNVGFSSRSRVQSAFLENFHHRSVLRQDFGDQFLQPGIPGDCGKMTHQCGADPLSLVFVDQGESHLSTTRLKDDVASTPHDDRSSAFLSDGDQGYMADKVDVREEFHFLFGKMASYRKETTAEGLSAGAADGLFKAVPILVPERADFNAASIAQCLNR</sequence>
<evidence type="ECO:0000313" key="1">
    <source>
        <dbReference type="EMBL" id="SHH56934.1"/>
    </source>
</evidence>
<name>A0A1M5U1V2_9BRAD</name>
<dbReference type="Proteomes" id="UP000190675">
    <property type="component" value="Chromosome I"/>
</dbReference>
<reference evidence="1 2" key="1">
    <citation type="submission" date="2016-11" db="EMBL/GenBank/DDBJ databases">
        <authorList>
            <person name="Jaros S."/>
            <person name="Januszkiewicz K."/>
            <person name="Wedrychowicz H."/>
        </authorList>
    </citation>
    <scope>NUCLEOTIDE SEQUENCE [LARGE SCALE GENOMIC DNA]</scope>
    <source>
        <strain evidence="1 2">GAS242</strain>
    </source>
</reference>